<dbReference type="NCBIfam" id="TIGR00176">
    <property type="entry name" value="mobB"/>
    <property type="match status" value="1"/>
</dbReference>
<keyword evidence="4" id="KW-1185">Reference proteome</keyword>
<dbReference type="Proteomes" id="UP001321018">
    <property type="component" value="Unassembled WGS sequence"/>
</dbReference>
<feature type="domain" description="Molybdopterin-guanine dinucleotide biosynthesis protein B (MobB)" evidence="1">
    <location>
        <begin position="4"/>
        <end position="122"/>
    </location>
</feature>
<dbReference type="InterPro" id="IPR004435">
    <property type="entry name" value="MobB_dom"/>
</dbReference>
<dbReference type="AlphaFoldDB" id="A0AAP2YXZ6"/>
<dbReference type="SUPFAM" id="SSF52540">
    <property type="entry name" value="P-loop containing nucleoside triphosphate hydrolases"/>
    <property type="match status" value="1"/>
</dbReference>
<evidence type="ECO:0000313" key="5">
    <source>
        <dbReference type="Proteomes" id="UP001321018"/>
    </source>
</evidence>
<protein>
    <submittedName>
        <fullName evidence="2">Molybdopterin-guanine dinucleotide biosynthesis protein B</fullName>
    </submittedName>
</protein>
<evidence type="ECO:0000259" key="1">
    <source>
        <dbReference type="Pfam" id="PF03205"/>
    </source>
</evidence>
<dbReference type="EMBL" id="JAOPKB010000007">
    <property type="protein sequence ID" value="MCU4973598.1"/>
    <property type="molecule type" value="Genomic_DNA"/>
</dbReference>
<evidence type="ECO:0000313" key="4">
    <source>
        <dbReference type="Proteomes" id="UP001320972"/>
    </source>
</evidence>
<reference evidence="2 4" key="1">
    <citation type="submission" date="2022-09" db="EMBL/GenBank/DDBJ databases">
        <title>Enrichment on poylsaccharides allowed isolation of novel metabolic and taxonomic groups of Haloarchaea.</title>
        <authorList>
            <person name="Sorokin D.Y."/>
            <person name="Elcheninov A.G."/>
            <person name="Khizhniak T.V."/>
            <person name="Kolganova T.V."/>
            <person name="Kublanov I.V."/>
        </authorList>
    </citation>
    <scope>NUCLEOTIDE SEQUENCE</scope>
    <source>
        <strain evidence="3 4">AArc-m2/3/4</strain>
        <strain evidence="2">AArc-xg1-1</strain>
    </source>
</reference>
<dbReference type="PANTHER" id="PTHR40072:SF1">
    <property type="entry name" value="MOLYBDOPTERIN-GUANINE DINUCLEOTIDE BIOSYNTHESIS ADAPTER PROTEIN"/>
    <property type="match status" value="1"/>
</dbReference>
<dbReference type="InterPro" id="IPR052539">
    <property type="entry name" value="MGD_biosynthesis_adapter"/>
</dbReference>
<dbReference type="InterPro" id="IPR027417">
    <property type="entry name" value="P-loop_NTPase"/>
</dbReference>
<comment type="caution">
    <text evidence="2">The sequence shown here is derived from an EMBL/GenBank/DDBJ whole genome shotgun (WGS) entry which is preliminary data.</text>
</comment>
<proteinExistence type="predicted"/>
<sequence>MTTVVCVVGPSDTGKTTLIESLVARLRTHGRVATVKSIHHDIEIDTPGKDTYRHREAGAETVVGITPSRTFRIDERGKRDGESKRETAILEKTVDDLVAEGYEYVLVEGFHRAPYPKIHLGDREGITPPVVARGVGASDIDVDDLVDRLLEGVGDGCGHEY</sequence>
<dbReference type="GO" id="GO:0006777">
    <property type="term" value="P:Mo-molybdopterin cofactor biosynthetic process"/>
    <property type="evidence" value="ECO:0007669"/>
    <property type="project" value="InterPro"/>
</dbReference>
<dbReference type="GO" id="GO:0005525">
    <property type="term" value="F:GTP binding"/>
    <property type="evidence" value="ECO:0007669"/>
    <property type="project" value="InterPro"/>
</dbReference>
<accession>A0AAP2YXZ6</accession>
<dbReference type="Proteomes" id="UP001320972">
    <property type="component" value="Unassembled WGS sequence"/>
</dbReference>
<evidence type="ECO:0000313" key="3">
    <source>
        <dbReference type="EMBL" id="MCU4973598.1"/>
    </source>
</evidence>
<evidence type="ECO:0000313" key="2">
    <source>
        <dbReference type="EMBL" id="MCU4741078.1"/>
    </source>
</evidence>
<gene>
    <name evidence="2" type="primary">mobB</name>
    <name evidence="3" type="ORF">OB955_12710</name>
    <name evidence="2" type="ORF">OB960_06655</name>
</gene>
<dbReference type="Gene3D" id="3.40.50.300">
    <property type="entry name" value="P-loop containing nucleotide triphosphate hydrolases"/>
    <property type="match status" value="1"/>
</dbReference>
<dbReference type="PANTHER" id="PTHR40072">
    <property type="entry name" value="MOLYBDOPTERIN-GUANINE DINUCLEOTIDE BIOSYNTHESIS ADAPTER PROTEIN-RELATED"/>
    <property type="match status" value="1"/>
</dbReference>
<dbReference type="Pfam" id="PF03205">
    <property type="entry name" value="MobB"/>
    <property type="match status" value="1"/>
</dbReference>
<dbReference type="EMBL" id="JAOPKA010000003">
    <property type="protein sequence ID" value="MCU4741078.1"/>
    <property type="molecule type" value="Genomic_DNA"/>
</dbReference>
<dbReference type="RefSeq" id="WP_338002913.1">
    <property type="nucleotide sequence ID" value="NZ_JAOPKA010000003.1"/>
</dbReference>
<name>A0AAP2YXZ6_9EURY</name>
<organism evidence="2 5">
    <name type="scientific">Natronoglomus mannanivorans</name>
    <dbReference type="NCBI Taxonomy" id="2979990"/>
    <lineage>
        <taxon>Archaea</taxon>
        <taxon>Methanobacteriati</taxon>
        <taxon>Methanobacteriota</taxon>
        <taxon>Stenosarchaea group</taxon>
        <taxon>Halobacteria</taxon>
        <taxon>Halobacteriales</taxon>
        <taxon>Natrialbaceae</taxon>
        <taxon>Natronoglomus</taxon>
    </lineage>
</organism>